<dbReference type="AlphaFoldDB" id="A0A8S0ZCV3"/>
<evidence type="ECO:0008006" key="5">
    <source>
        <dbReference type="Google" id="ProtNLM"/>
    </source>
</evidence>
<name>A0A8S0ZCV3_ARCPL</name>
<accession>A0A8S0ZCV3</accession>
<gene>
    <name evidence="3" type="ORF">APLA_LOCUS4171</name>
</gene>
<proteinExistence type="predicted"/>
<dbReference type="InterPro" id="IPR039986">
    <property type="entry name" value="CFAP210"/>
</dbReference>
<evidence type="ECO:0000256" key="1">
    <source>
        <dbReference type="SAM" id="Coils"/>
    </source>
</evidence>
<dbReference type="PANTHER" id="PTHR28663:SF1">
    <property type="entry name" value="CILIA- AND FLAGELLA- ASSOCIATED PROTEIN 210"/>
    <property type="match status" value="1"/>
</dbReference>
<reference evidence="3 4" key="1">
    <citation type="submission" date="2020-04" db="EMBL/GenBank/DDBJ databases">
        <authorList>
            <person name="Wallbank WR R."/>
            <person name="Pardo Diaz C."/>
            <person name="Kozak K."/>
            <person name="Martin S."/>
            <person name="Jiggins C."/>
            <person name="Moest M."/>
            <person name="Warren A I."/>
            <person name="Byers J.R.P. K."/>
            <person name="Montejo-Kovacevich G."/>
            <person name="Yen C E."/>
        </authorList>
    </citation>
    <scope>NUCLEOTIDE SEQUENCE [LARGE SCALE GENOMIC DNA]</scope>
</reference>
<evidence type="ECO:0000313" key="4">
    <source>
        <dbReference type="Proteomes" id="UP000494106"/>
    </source>
</evidence>
<dbReference type="Proteomes" id="UP000494106">
    <property type="component" value="Unassembled WGS sequence"/>
</dbReference>
<evidence type="ECO:0000256" key="2">
    <source>
        <dbReference type="SAM" id="MobiDB-lite"/>
    </source>
</evidence>
<protein>
    <recommendedName>
        <fullName evidence="5">Trichohyalin-plectin-homology domain-containing protein</fullName>
    </recommendedName>
</protein>
<dbReference type="OrthoDB" id="331765at2759"/>
<feature type="region of interest" description="Disordered" evidence="2">
    <location>
        <begin position="488"/>
        <end position="556"/>
    </location>
</feature>
<evidence type="ECO:0000313" key="3">
    <source>
        <dbReference type="EMBL" id="CAB3230369.1"/>
    </source>
</evidence>
<sequence length="578" mass="69659">MPIVLGEKDWARIKKWTNPDKEDPDVVRRREYVNFLTTASQEMTKYWPNSVENVNKRNEEIRLARIQAAEQANTIFYKRYLKNKKEEQEQLMYSARDAMFKSKDAPKLLLSAVIETAIQKERIEQINFMKERRREEAENKRKNDDHIIQQAKDWHDLMALRKKRRFEANKVHQKEILDQAHEVAERSRKEYETELNSQKIDNINARAEMDAIEEFDKQFAERERLRIFNDMKQAREENITRKKEIAALDKMDDRLIEVLNKSRARIERKRKQTELEVQREKLRVLEAISAKLESGDAEREAKEQAILQKAIKQKNDLDDARIAADWRKNQQNRQERLDLRQKFLRDEEQRIHEFNTRRQFEIMNRFKNAELYDEFQENLRREKERKTKEYRADILRLWKERKDREARERAETRYYYGELAEKKLREADNKLLTHATHLIAEAKQHGRPDFALHRTIDKYCKMYRLYPMPPLYEPIAEHMRHYEPRDYSRPDAKYVFPPRPQRTVDDEDEVKHDGVEQNQKESVKVEPKTSTQKKLEKDYKRDGPANGLQRRKSETALSLPPITVVPCKNLTCHCELKP</sequence>
<dbReference type="PANTHER" id="PTHR28663">
    <property type="entry name" value="COILED-COIL DOMAIN-CONTAINING PROTEIN 173"/>
    <property type="match status" value="1"/>
</dbReference>
<feature type="coiled-coil region" evidence="1">
    <location>
        <begin position="174"/>
        <end position="288"/>
    </location>
</feature>
<keyword evidence="4" id="KW-1185">Reference proteome</keyword>
<dbReference type="GO" id="GO:0005879">
    <property type="term" value="C:axonemal microtubule"/>
    <property type="evidence" value="ECO:0007669"/>
    <property type="project" value="TreeGrafter"/>
</dbReference>
<comment type="caution">
    <text evidence="3">The sequence shown here is derived from an EMBL/GenBank/DDBJ whole genome shotgun (WGS) entry which is preliminary data.</text>
</comment>
<dbReference type="EMBL" id="CADEBC010000428">
    <property type="protein sequence ID" value="CAB3230369.1"/>
    <property type="molecule type" value="Genomic_DNA"/>
</dbReference>
<feature type="compositionally biased region" description="Basic and acidic residues" evidence="2">
    <location>
        <begin position="509"/>
        <end position="543"/>
    </location>
</feature>
<organism evidence="3 4">
    <name type="scientific">Arctia plantaginis</name>
    <name type="common">Wood tiger moth</name>
    <name type="synonym">Phalaena plantaginis</name>
    <dbReference type="NCBI Taxonomy" id="874455"/>
    <lineage>
        <taxon>Eukaryota</taxon>
        <taxon>Metazoa</taxon>
        <taxon>Ecdysozoa</taxon>
        <taxon>Arthropoda</taxon>
        <taxon>Hexapoda</taxon>
        <taxon>Insecta</taxon>
        <taxon>Pterygota</taxon>
        <taxon>Neoptera</taxon>
        <taxon>Endopterygota</taxon>
        <taxon>Lepidoptera</taxon>
        <taxon>Glossata</taxon>
        <taxon>Ditrysia</taxon>
        <taxon>Noctuoidea</taxon>
        <taxon>Erebidae</taxon>
        <taxon>Arctiinae</taxon>
        <taxon>Arctia</taxon>
    </lineage>
</organism>
<keyword evidence="1" id="KW-0175">Coiled coil</keyword>